<dbReference type="Proteomes" id="UP000094527">
    <property type="component" value="Unassembled WGS sequence"/>
</dbReference>
<evidence type="ECO:0000313" key="4">
    <source>
        <dbReference type="Proteomes" id="UP000094527"/>
    </source>
</evidence>
<dbReference type="InterPro" id="IPR043451">
    <property type="entry name" value="Myocardin-like"/>
</dbReference>
<accession>A0A1D2N4J2</accession>
<gene>
    <name evidence="3" type="ORF">Ocin01_06481</name>
</gene>
<keyword evidence="1" id="KW-0175">Coiled coil</keyword>
<sequence>MQLVERLKNALQQSNANLAREKSVTKMEMSDENSNETMMDVSSNEDQGKTHVTTTTTPTSPAMVIGQPTENNNVGINNNISILDLANGKLNGVPISLGNILDLLGLSTNNSNDNNGTINNNNSADANNLKNAGVVNSSSTVKASQLPISAVVATAKAAVAAASNNDASKFVDENKILEQQKQIVELQKALKISQQQLQQLAHQKEAKNGGPQKHRLVLQQHIQHKLQQQAIQNQLQNLIQLQTQQEEHKKQQQLLQKQQQAQLVLISSGANSNPLSQATTPTTTTTVVSSMNNVATVPSSPVTILNQQPQLQPVQEDHGKSDTAGNSQRVSNATHLNHSNSWAQENVGDVGKSLNFEDLVETVHPKDVPKLEPSAANEAKDRSHQGVKSQMVDDVLEILIRNGELPPSAAQDPQGKSSVSPSPRSTAAGSSNTTENNNTSNTNNTVVPPPPPPLPPPSFSVMLPTTIPFSRHQNLNGSEFVSGTFGRKDENSSKDAQEILRICEDLSNFGKTREAEAAAASRLERLKQEELQHPSFQIGESNSTSTMDCSFFTDGKDFDLSDSMDVGFDDTHSVSLHSTSSGSHTKSHNDFHKHQFLNSVQPNNFGVMMNGTEKPNNFVDSPFSFTNSAQHQNNGNPSLKSQGDHSTHHFMSDDDLLPVSLDMQMDTDYSDWLDTLLPVSDSGLANNVSAPAVNTLFHAPGADVGNKANSGKHQIAELYNKNLSANSNRLFGSLLDEPQHHSINAPQQQQQQQQQQRDPLLSSRSFSRITIPFGGEQLQSLHQNHFLLAHLPNPNSSCNNTPLFHNPPNSGSSATTTLMDTDFDELAPSLSKKSEINNATELPSTTAPPSTAITTNSVSINDNFLWDFAM</sequence>
<dbReference type="STRING" id="48709.A0A1D2N4J2"/>
<evidence type="ECO:0000313" key="3">
    <source>
        <dbReference type="EMBL" id="ODN00199.1"/>
    </source>
</evidence>
<protein>
    <submittedName>
        <fullName evidence="3">Uncharacterized protein</fullName>
    </submittedName>
</protein>
<feature type="coiled-coil region" evidence="1">
    <location>
        <begin position="231"/>
        <end position="261"/>
    </location>
</feature>
<proteinExistence type="predicted"/>
<evidence type="ECO:0000256" key="2">
    <source>
        <dbReference type="SAM" id="MobiDB-lite"/>
    </source>
</evidence>
<feature type="region of interest" description="Disordered" evidence="2">
    <location>
        <begin position="14"/>
        <end position="66"/>
    </location>
</feature>
<feature type="compositionally biased region" description="Low complexity" evidence="2">
    <location>
        <begin position="430"/>
        <end position="446"/>
    </location>
</feature>
<organism evidence="3 4">
    <name type="scientific">Orchesella cincta</name>
    <name type="common">Springtail</name>
    <name type="synonym">Podura cincta</name>
    <dbReference type="NCBI Taxonomy" id="48709"/>
    <lineage>
        <taxon>Eukaryota</taxon>
        <taxon>Metazoa</taxon>
        <taxon>Ecdysozoa</taxon>
        <taxon>Arthropoda</taxon>
        <taxon>Hexapoda</taxon>
        <taxon>Collembola</taxon>
        <taxon>Entomobryomorpha</taxon>
        <taxon>Entomobryoidea</taxon>
        <taxon>Orchesellidae</taxon>
        <taxon>Orchesellinae</taxon>
        <taxon>Orchesella</taxon>
    </lineage>
</organism>
<feature type="region of interest" description="Disordered" evidence="2">
    <location>
        <begin position="405"/>
        <end position="464"/>
    </location>
</feature>
<feature type="compositionally biased region" description="Polar residues" evidence="2">
    <location>
        <begin position="35"/>
        <end position="45"/>
    </location>
</feature>
<feature type="compositionally biased region" description="Pro residues" evidence="2">
    <location>
        <begin position="447"/>
        <end position="458"/>
    </location>
</feature>
<feature type="coiled-coil region" evidence="1">
    <location>
        <begin position="176"/>
        <end position="203"/>
    </location>
</feature>
<feature type="compositionally biased region" description="Polar residues" evidence="2">
    <location>
        <begin position="630"/>
        <end position="641"/>
    </location>
</feature>
<evidence type="ECO:0000256" key="1">
    <source>
        <dbReference type="SAM" id="Coils"/>
    </source>
</evidence>
<dbReference type="PANTHER" id="PTHR22793">
    <property type="entry name" value="MYOCARDIN-RELATED TRANSCRIPTION FACTOR-RELATED"/>
    <property type="match status" value="1"/>
</dbReference>
<feature type="region of interest" description="Disordered" evidence="2">
    <location>
        <begin position="365"/>
        <end position="389"/>
    </location>
</feature>
<feature type="region of interest" description="Disordered" evidence="2">
    <location>
        <begin position="630"/>
        <end position="649"/>
    </location>
</feature>
<feature type="compositionally biased region" description="Polar residues" evidence="2">
    <location>
        <begin position="414"/>
        <end position="429"/>
    </location>
</feature>
<dbReference type="OrthoDB" id="197676at2759"/>
<feature type="compositionally biased region" description="Low complexity" evidence="2">
    <location>
        <begin position="50"/>
        <end position="59"/>
    </location>
</feature>
<dbReference type="GO" id="GO:0045944">
    <property type="term" value="P:positive regulation of transcription by RNA polymerase II"/>
    <property type="evidence" value="ECO:0007669"/>
    <property type="project" value="TreeGrafter"/>
</dbReference>
<keyword evidence="4" id="KW-1185">Reference proteome</keyword>
<dbReference type="PANTHER" id="PTHR22793:SF12">
    <property type="entry name" value="MYOCARDIN-RELATED TRANSCRIPTION FACTOR, ISOFORM H"/>
    <property type="match status" value="1"/>
</dbReference>
<reference evidence="3 4" key="1">
    <citation type="journal article" date="2016" name="Genome Biol. Evol.">
        <title>Gene Family Evolution Reflects Adaptation to Soil Environmental Stressors in the Genome of the Collembolan Orchesella cincta.</title>
        <authorList>
            <person name="Faddeeva-Vakhrusheva A."/>
            <person name="Derks M.F."/>
            <person name="Anvar S.Y."/>
            <person name="Agamennone V."/>
            <person name="Suring W."/>
            <person name="Smit S."/>
            <person name="van Straalen N.M."/>
            <person name="Roelofs D."/>
        </authorList>
    </citation>
    <scope>NUCLEOTIDE SEQUENCE [LARGE SCALE GENOMIC DNA]</scope>
    <source>
        <tissue evidence="3">Mixed pool</tissue>
    </source>
</reference>
<name>A0A1D2N4J2_ORCCI</name>
<feature type="compositionally biased region" description="Basic and acidic residues" evidence="2">
    <location>
        <begin position="19"/>
        <end position="29"/>
    </location>
</feature>
<dbReference type="EMBL" id="LJIJ01000224">
    <property type="protein sequence ID" value="ODN00199.1"/>
    <property type="molecule type" value="Genomic_DNA"/>
</dbReference>
<dbReference type="GO" id="GO:0005634">
    <property type="term" value="C:nucleus"/>
    <property type="evidence" value="ECO:0007669"/>
    <property type="project" value="TreeGrafter"/>
</dbReference>
<comment type="caution">
    <text evidence="3">The sequence shown here is derived from an EMBL/GenBank/DDBJ whole genome shotgun (WGS) entry which is preliminary data.</text>
</comment>
<dbReference type="AlphaFoldDB" id="A0A1D2N4J2"/>
<dbReference type="GO" id="GO:0003713">
    <property type="term" value="F:transcription coactivator activity"/>
    <property type="evidence" value="ECO:0007669"/>
    <property type="project" value="TreeGrafter"/>
</dbReference>